<name>A0A4Y3M0Q0_9PROT</name>
<organism evidence="2 3">
    <name type="scientific">Gluconobacter roseus NBRC 3990</name>
    <dbReference type="NCBI Taxonomy" id="1307950"/>
    <lineage>
        <taxon>Bacteria</taxon>
        <taxon>Pseudomonadati</taxon>
        <taxon>Pseudomonadota</taxon>
        <taxon>Alphaproteobacteria</taxon>
        <taxon>Acetobacterales</taxon>
        <taxon>Acetobacteraceae</taxon>
        <taxon>Gluconobacter</taxon>
    </lineage>
</organism>
<dbReference type="InterPro" id="IPR056928">
    <property type="entry name" value="Gp77-like"/>
</dbReference>
<evidence type="ECO:0000313" key="2">
    <source>
        <dbReference type="EMBL" id="GEB02842.1"/>
    </source>
</evidence>
<protein>
    <recommendedName>
        <fullName evidence="4">Collagen-like protein</fullName>
    </recommendedName>
</protein>
<feature type="compositionally biased region" description="Low complexity" evidence="1">
    <location>
        <begin position="286"/>
        <end position="296"/>
    </location>
</feature>
<accession>A0A4Y3M0Q0</accession>
<evidence type="ECO:0008006" key="4">
    <source>
        <dbReference type="Google" id="ProtNLM"/>
    </source>
</evidence>
<feature type="compositionally biased region" description="Low complexity" evidence="1">
    <location>
        <begin position="246"/>
        <end position="271"/>
    </location>
</feature>
<keyword evidence="3" id="KW-1185">Reference proteome</keyword>
<dbReference type="RefSeq" id="WP_062508583.1">
    <property type="nucleotide sequence ID" value="NZ_BAQZ01000016.1"/>
</dbReference>
<dbReference type="Proteomes" id="UP000320772">
    <property type="component" value="Unassembled WGS sequence"/>
</dbReference>
<dbReference type="InterPro" id="IPR008160">
    <property type="entry name" value="Collagen"/>
</dbReference>
<dbReference type="EMBL" id="BJLY01000001">
    <property type="protein sequence ID" value="GEB02842.1"/>
    <property type="molecule type" value="Genomic_DNA"/>
</dbReference>
<feature type="region of interest" description="Disordered" evidence="1">
    <location>
        <begin position="246"/>
        <end position="298"/>
    </location>
</feature>
<dbReference type="AlphaFoldDB" id="A0A4Y3M0Q0"/>
<dbReference type="Pfam" id="PF01391">
    <property type="entry name" value="Collagen"/>
    <property type="match status" value="1"/>
</dbReference>
<proteinExistence type="predicted"/>
<evidence type="ECO:0000256" key="1">
    <source>
        <dbReference type="SAM" id="MobiDB-lite"/>
    </source>
</evidence>
<dbReference type="Pfam" id="PF23148">
    <property type="entry name" value="Gp77"/>
    <property type="match status" value="1"/>
</dbReference>
<gene>
    <name evidence="2" type="ORF">GRO01_04180</name>
</gene>
<dbReference type="STRING" id="586239.AD943_04980"/>
<sequence length="549" mass="56191">MTTVHNLTPSPLRTIVLQGCNGTVSQVTFCPKSSAECLDYTLDFSALLSGTGDTLTAIRSATVMTAASEDYALTIVWSAVAGTQLVTFLASGQPNTTQKILIEVETAQGRVYSVMAVLQITTLTPATALPSDVPVDTLTNGKVLIAGVEALPTGYSSNGQVVMVTEDEAPVGTPSFESVAAESYSGDGSGLNVTAAAKTQTIAEWVASLSGSTNGVGVKSITATQGTVTAGQPSTVTLTATLTDGTTSQTTFEAPAGATGAKGETGAQGETGLTGPQGPKGDVGETGPAGATGPAGSDADVTAATIETALGYTPAAGKNYFPLSINVTPNADGSTPALPAICRSESTNQNSGGLFTINDSPTSGPILQIGLESNYFNTNFFTIRSSNSQKPALSLLGNDGYGVSINATRYQDGTWVSTSQWQGADGQGGACGFMFVNGYTNGAYWKIQCDTSGGNGWPRDIQLIAGNSDNSAWQETPLVSFKSQESVAVFANEPQVSTTYTFATLPANPTAWQRALVTDKSINGGAQGVMAMWNPNAKAWTGLSGETLT</sequence>
<evidence type="ECO:0000313" key="3">
    <source>
        <dbReference type="Proteomes" id="UP000320772"/>
    </source>
</evidence>
<reference evidence="2 3" key="1">
    <citation type="submission" date="2019-06" db="EMBL/GenBank/DDBJ databases">
        <title>Whole genome shotgun sequence of Gluconobacter roseus NBRC 3990.</title>
        <authorList>
            <person name="Hosoyama A."/>
            <person name="Uohara A."/>
            <person name="Ohji S."/>
            <person name="Ichikawa N."/>
        </authorList>
    </citation>
    <scope>NUCLEOTIDE SEQUENCE [LARGE SCALE GENOMIC DNA]</scope>
    <source>
        <strain evidence="2 3">NBRC 3990</strain>
    </source>
</reference>
<comment type="caution">
    <text evidence="2">The sequence shown here is derived from an EMBL/GenBank/DDBJ whole genome shotgun (WGS) entry which is preliminary data.</text>
</comment>